<comment type="caution">
    <text evidence="1">The sequence shown here is derived from an EMBL/GenBank/DDBJ whole genome shotgun (WGS) entry which is preliminary data.</text>
</comment>
<name>A0A1V2I7F5_9ACTN</name>
<accession>A0A1V2I7F5</accession>
<dbReference type="Proteomes" id="UP000188929">
    <property type="component" value="Unassembled WGS sequence"/>
</dbReference>
<reference evidence="2" key="1">
    <citation type="submission" date="2016-10" db="EMBL/GenBank/DDBJ databases">
        <title>Frankia sp. NRRL B-16386 Genome sequencing.</title>
        <authorList>
            <person name="Ghodhbane-Gtari F."/>
            <person name="Swanson E."/>
            <person name="Gueddou A."/>
            <person name="Hezbri K."/>
            <person name="Ktari K."/>
            <person name="Nouioui I."/>
            <person name="Morris K."/>
            <person name="Simpson S."/>
            <person name="Abebe-Akele F."/>
            <person name="Thomas K."/>
            <person name="Gtari M."/>
            <person name="Tisa L.S."/>
        </authorList>
    </citation>
    <scope>NUCLEOTIDE SEQUENCE [LARGE SCALE GENOMIC DNA]</scope>
    <source>
        <strain evidence="2">NRRL B-16386</strain>
    </source>
</reference>
<protein>
    <submittedName>
        <fullName evidence="1">Uncharacterized protein</fullName>
    </submittedName>
</protein>
<dbReference type="RefSeq" id="WP_076819804.1">
    <property type="nucleotide sequence ID" value="NZ_MOMC01000052.1"/>
</dbReference>
<evidence type="ECO:0000313" key="1">
    <source>
        <dbReference type="EMBL" id="ONH26219.1"/>
    </source>
</evidence>
<keyword evidence="2" id="KW-1185">Reference proteome</keyword>
<dbReference type="STRING" id="1834516.BL253_25115"/>
<organism evidence="1 2">
    <name type="scientific">Pseudofrankia asymbiotica</name>
    <dbReference type="NCBI Taxonomy" id="1834516"/>
    <lineage>
        <taxon>Bacteria</taxon>
        <taxon>Bacillati</taxon>
        <taxon>Actinomycetota</taxon>
        <taxon>Actinomycetes</taxon>
        <taxon>Frankiales</taxon>
        <taxon>Frankiaceae</taxon>
        <taxon>Pseudofrankia</taxon>
    </lineage>
</organism>
<evidence type="ECO:0000313" key="2">
    <source>
        <dbReference type="Proteomes" id="UP000188929"/>
    </source>
</evidence>
<gene>
    <name evidence="1" type="ORF">BL253_25115</name>
</gene>
<proteinExistence type="predicted"/>
<sequence>MLIRAGAYGRFASPGSRLAQVDRIEWASRLPNGTIRIVPRTVELGLPPLHGFQLFDDDMVIAEAVDSTIFADSAVGGTVAPPSAGVR</sequence>
<dbReference type="EMBL" id="MOMC01000052">
    <property type="protein sequence ID" value="ONH26219.1"/>
    <property type="molecule type" value="Genomic_DNA"/>
</dbReference>
<dbReference type="OrthoDB" id="4966777at2"/>
<dbReference type="AlphaFoldDB" id="A0A1V2I7F5"/>